<dbReference type="SUPFAM" id="SSF53335">
    <property type="entry name" value="S-adenosyl-L-methionine-dependent methyltransferases"/>
    <property type="match status" value="1"/>
</dbReference>
<dbReference type="Proteomes" id="UP000036106">
    <property type="component" value="Chromosome"/>
</dbReference>
<dbReference type="CDD" id="cd02440">
    <property type="entry name" value="AdoMet_MTases"/>
    <property type="match status" value="1"/>
</dbReference>
<sequence>MIYNSFARVYSELMDDSLYQEWANYVKSHAPSEAKNLLDVACGTGDLTILLANDFDVTGTDLSEEMLNIADEKAKEAKVNIPFEQSNMMDLYTFDNYDVITCFDDSICYLGDEDELYITFKQAFDHLNGGGKYLFDAHSLYQMDEVFPGYMFNHKAEDSAFMWSSYEGEFPHSIEHELTFFNWNEEIGGYSVNTEIHHERTYPIQTFLDILKDVGFKNIKVTADFGKNEPQSDSTRWFFESEK</sequence>
<dbReference type="EMBL" id="CP012034">
    <property type="protein sequence ID" value="AKP66754.1"/>
    <property type="molecule type" value="Genomic_DNA"/>
</dbReference>
<dbReference type="RefSeq" id="WP_048703504.1">
    <property type="nucleotide sequence ID" value="NZ_CP012034.1"/>
</dbReference>
<evidence type="ECO:0000313" key="5">
    <source>
        <dbReference type="Proteomes" id="UP000036106"/>
    </source>
</evidence>
<protein>
    <submittedName>
        <fullName evidence="4">SAM-dependent methyltransferase</fullName>
    </submittedName>
</protein>
<evidence type="ECO:0000313" key="4">
    <source>
        <dbReference type="EMBL" id="AKP66754.1"/>
    </source>
</evidence>
<dbReference type="Pfam" id="PF13649">
    <property type="entry name" value="Methyltransf_25"/>
    <property type="match status" value="1"/>
</dbReference>
<dbReference type="STRING" id="1007676.ABM34_03690"/>
<proteinExistence type="predicted"/>
<dbReference type="OrthoDB" id="9811589at2"/>
<dbReference type="GO" id="GO:0008168">
    <property type="term" value="F:methyltransferase activity"/>
    <property type="evidence" value="ECO:0007669"/>
    <property type="project" value="UniProtKB-KW"/>
</dbReference>
<organism evidence="4 5">
    <name type="scientific">Companilactobacillus ginsenosidimutans</name>
    <dbReference type="NCBI Taxonomy" id="1007676"/>
    <lineage>
        <taxon>Bacteria</taxon>
        <taxon>Bacillati</taxon>
        <taxon>Bacillota</taxon>
        <taxon>Bacilli</taxon>
        <taxon>Lactobacillales</taxon>
        <taxon>Lactobacillaceae</taxon>
        <taxon>Companilactobacillus</taxon>
    </lineage>
</organism>
<dbReference type="Gene3D" id="3.40.50.150">
    <property type="entry name" value="Vaccinia Virus protein VP39"/>
    <property type="match status" value="1"/>
</dbReference>
<keyword evidence="5" id="KW-1185">Reference proteome</keyword>
<name>A0A0H4QEE6_9LACO</name>
<dbReference type="AlphaFoldDB" id="A0A0H4QEE6"/>
<dbReference type="InterPro" id="IPR041698">
    <property type="entry name" value="Methyltransf_25"/>
</dbReference>
<dbReference type="InterPro" id="IPR029063">
    <property type="entry name" value="SAM-dependent_MTases_sf"/>
</dbReference>
<accession>A0A0H4QEE6</accession>
<dbReference type="KEGG" id="lgn:ABM34_03690"/>
<reference evidence="5" key="1">
    <citation type="submission" date="2015-07" db="EMBL/GenBank/DDBJ databases">
        <title>Lactobacillus ginsenosidimutans/EMML 3141/ whole genome sequencing.</title>
        <authorList>
            <person name="Kim M.K."/>
            <person name="Im W.-T."/>
            <person name="Srinivasan S."/>
            <person name="Lee J.-J."/>
        </authorList>
    </citation>
    <scope>NUCLEOTIDE SEQUENCE [LARGE SCALE GENOMIC DNA]</scope>
    <source>
        <strain evidence="5">EMML 3041</strain>
    </source>
</reference>
<dbReference type="PANTHER" id="PTHR43861">
    <property type="entry name" value="TRANS-ACONITATE 2-METHYLTRANSFERASE-RELATED"/>
    <property type="match status" value="1"/>
</dbReference>
<keyword evidence="2 4" id="KW-0808">Transferase</keyword>
<evidence type="ECO:0000259" key="3">
    <source>
        <dbReference type="Pfam" id="PF13649"/>
    </source>
</evidence>
<dbReference type="PANTHER" id="PTHR43861:SF1">
    <property type="entry name" value="TRANS-ACONITATE 2-METHYLTRANSFERASE"/>
    <property type="match status" value="1"/>
</dbReference>
<gene>
    <name evidence="4" type="ORF">ABM34_03690</name>
</gene>
<dbReference type="GO" id="GO:0032259">
    <property type="term" value="P:methylation"/>
    <property type="evidence" value="ECO:0007669"/>
    <property type="project" value="UniProtKB-KW"/>
</dbReference>
<dbReference type="PATRIC" id="fig|1007676.4.peg.760"/>
<dbReference type="Gene3D" id="2.20.25.110">
    <property type="entry name" value="S-adenosyl-L-methionine-dependent methyltransferases"/>
    <property type="match status" value="1"/>
</dbReference>
<keyword evidence="1 4" id="KW-0489">Methyltransferase</keyword>
<evidence type="ECO:0000256" key="1">
    <source>
        <dbReference type="ARBA" id="ARBA00022603"/>
    </source>
</evidence>
<evidence type="ECO:0000256" key="2">
    <source>
        <dbReference type="ARBA" id="ARBA00022679"/>
    </source>
</evidence>
<feature type="domain" description="Methyltransferase" evidence="3">
    <location>
        <begin position="38"/>
        <end position="131"/>
    </location>
</feature>